<keyword evidence="5" id="KW-0004">4Fe-4S</keyword>
<protein>
    <submittedName>
        <fullName evidence="8">[FeFe] hydrogenase H-cluster radical SAM maturase HydE</fullName>
    </submittedName>
</protein>
<dbReference type="PROSITE" id="PS51918">
    <property type="entry name" value="RADICAL_SAM"/>
    <property type="match status" value="1"/>
</dbReference>
<feature type="binding site" evidence="5">
    <location>
        <position position="57"/>
    </location>
    <ligand>
        <name>[4Fe-4S] cluster</name>
        <dbReference type="ChEBI" id="CHEBI:49883"/>
        <note>4Fe-4S-S-AdoMet</note>
    </ligand>
</feature>
<dbReference type="NCBIfam" id="TIGR03956">
    <property type="entry name" value="rSAM_HydE"/>
    <property type="match status" value="1"/>
</dbReference>
<name>A0A1G1L321_9BACT</name>
<feature type="binding site" evidence="5">
    <location>
        <position position="50"/>
    </location>
    <ligand>
        <name>[4Fe-4S] cluster</name>
        <dbReference type="ChEBI" id="CHEBI:49883"/>
        <note>4Fe-4S-S-AdoMet</note>
    </ligand>
</feature>
<keyword evidence="4 5" id="KW-0411">Iron-sulfur</keyword>
<sequence length="338" mass="37979">MYQNLTKDEILSKLRDPDSSDLFAEADRVRKQYCGDEVHLRAIIEFSNYCKRDCLYCGLRKSNGKLTRYRMTVDEIFCAARNAQSLGYQTIVLQSGEDDGFSTDELCGLVRKIKKELDLAITLSVGEKTYEEYRAMKEAGADRYLLKIETTNPELFKKLKPDSDLEKRSQCLENLKNLGFQVGSGVMVGLPGQTLEDLTDDICFFRESDFDMIGIGPFIPHPETPLNQAKKGELNLVLKVVALTRLATLNAHLPATTAIGTIDPAGRQKALMCGANIMMPNATPKQYRRFYEIYPNKICITENPNDCNSCIQNMLRSLGRKLGAGYGHSLKRSMVKKG</sequence>
<evidence type="ECO:0000256" key="1">
    <source>
        <dbReference type="ARBA" id="ARBA00022691"/>
    </source>
</evidence>
<evidence type="ECO:0000313" key="8">
    <source>
        <dbReference type="EMBL" id="OGW99528.1"/>
    </source>
</evidence>
<keyword evidence="1 5" id="KW-0949">S-adenosyl-L-methionine</keyword>
<feature type="binding site" evidence="6">
    <location>
        <position position="149"/>
    </location>
    <ligand>
        <name>S-adenosyl-L-methionine</name>
        <dbReference type="ChEBI" id="CHEBI:59789"/>
    </ligand>
</feature>
<dbReference type="InterPro" id="IPR013785">
    <property type="entry name" value="Aldolase_TIM"/>
</dbReference>
<evidence type="ECO:0000259" key="7">
    <source>
        <dbReference type="PROSITE" id="PS51918"/>
    </source>
</evidence>
<dbReference type="Pfam" id="PF04055">
    <property type="entry name" value="Radical_SAM"/>
    <property type="match status" value="1"/>
</dbReference>
<comment type="cofactor">
    <cofactor evidence="5">
        <name>[4Fe-4S] cluster</name>
        <dbReference type="ChEBI" id="CHEBI:49883"/>
    </cofactor>
    <text evidence="5">Binds 1 [4Fe-4S] cluster. The cluster is coordinated with 3 cysteines and an exchangeable S-adenosyl-L-methionine.</text>
</comment>
<feature type="binding site" evidence="6">
    <location>
        <position position="124"/>
    </location>
    <ligand>
        <name>(3R)-3-methyl-D-ornithine</name>
        <dbReference type="ChEBI" id="CHEBI:64642"/>
    </ligand>
</feature>
<dbReference type="SFLD" id="SFLDG01060">
    <property type="entry name" value="BATS_domain_containing"/>
    <property type="match status" value="1"/>
</dbReference>
<feature type="binding site" evidence="6">
    <location>
        <position position="168"/>
    </location>
    <ligand>
        <name>S-adenosyl-L-methionine</name>
        <dbReference type="ChEBI" id="CHEBI:59789"/>
    </ligand>
</feature>
<evidence type="ECO:0000256" key="2">
    <source>
        <dbReference type="ARBA" id="ARBA00022723"/>
    </source>
</evidence>
<dbReference type="Proteomes" id="UP000178187">
    <property type="component" value="Unassembled WGS sequence"/>
</dbReference>
<dbReference type="GO" id="GO:0046872">
    <property type="term" value="F:metal ion binding"/>
    <property type="evidence" value="ECO:0007669"/>
    <property type="project" value="UniProtKB-KW"/>
</dbReference>
<dbReference type="CDD" id="cd01335">
    <property type="entry name" value="Radical_SAM"/>
    <property type="match status" value="1"/>
</dbReference>
<feature type="binding site" evidence="5">
    <location>
        <position position="54"/>
    </location>
    <ligand>
        <name>[4Fe-4S] cluster</name>
        <dbReference type="ChEBI" id="CHEBI:49883"/>
        <note>4Fe-4S-S-AdoMet</note>
    </ligand>
</feature>
<accession>A0A1G1L321</accession>
<evidence type="ECO:0000313" key="9">
    <source>
        <dbReference type="Proteomes" id="UP000178187"/>
    </source>
</evidence>
<dbReference type="SFLD" id="SFLDS00029">
    <property type="entry name" value="Radical_SAM"/>
    <property type="match status" value="1"/>
</dbReference>
<dbReference type="PANTHER" id="PTHR43726">
    <property type="entry name" value="3-METHYLORNITHINE SYNTHASE"/>
    <property type="match status" value="1"/>
</dbReference>
<dbReference type="SMART" id="SM00729">
    <property type="entry name" value="Elp3"/>
    <property type="match status" value="1"/>
</dbReference>
<dbReference type="SFLD" id="SFLDG01280">
    <property type="entry name" value="HydE/PylB-like"/>
    <property type="match status" value="1"/>
</dbReference>
<organism evidence="8 9">
    <name type="scientific">Candidatus Danuiimicrobium aquiferis</name>
    <dbReference type="NCBI Taxonomy" id="1801832"/>
    <lineage>
        <taxon>Bacteria</taxon>
        <taxon>Pseudomonadati</taxon>
        <taxon>Candidatus Omnitrophota</taxon>
        <taxon>Candidatus Danuiimicrobium</taxon>
    </lineage>
</organism>
<dbReference type="SFLD" id="SFLDG01082">
    <property type="entry name" value="B12-binding_domain_containing"/>
    <property type="match status" value="1"/>
</dbReference>
<dbReference type="GO" id="GO:0051539">
    <property type="term" value="F:4 iron, 4 sulfur cluster binding"/>
    <property type="evidence" value="ECO:0007669"/>
    <property type="project" value="UniProtKB-KW"/>
</dbReference>
<feature type="domain" description="Radical SAM core" evidence="7">
    <location>
        <begin position="36"/>
        <end position="256"/>
    </location>
</feature>
<keyword evidence="3 5" id="KW-0408">Iron</keyword>
<dbReference type="InterPro" id="IPR034422">
    <property type="entry name" value="HydE/PylB-like"/>
</dbReference>
<dbReference type="InterPro" id="IPR007197">
    <property type="entry name" value="rSAM"/>
</dbReference>
<dbReference type="InterPro" id="IPR024021">
    <property type="entry name" value="FeFe-hyd_HydE_rSAM"/>
</dbReference>
<dbReference type="PANTHER" id="PTHR43726:SF1">
    <property type="entry name" value="BIOTIN SYNTHASE"/>
    <property type="match status" value="1"/>
</dbReference>
<reference evidence="8 9" key="1">
    <citation type="journal article" date="2016" name="Nat. Commun.">
        <title>Thousands of microbial genomes shed light on interconnected biogeochemical processes in an aquifer system.</title>
        <authorList>
            <person name="Anantharaman K."/>
            <person name="Brown C.T."/>
            <person name="Hug L.A."/>
            <person name="Sharon I."/>
            <person name="Castelle C.J."/>
            <person name="Probst A.J."/>
            <person name="Thomas B.C."/>
            <person name="Singh A."/>
            <person name="Wilkins M.J."/>
            <person name="Karaoz U."/>
            <person name="Brodie E.L."/>
            <person name="Williams K.H."/>
            <person name="Hubbard S.S."/>
            <person name="Banfield J.F."/>
        </authorList>
    </citation>
    <scope>NUCLEOTIDE SEQUENCE [LARGE SCALE GENOMIC DNA]</scope>
</reference>
<proteinExistence type="predicted"/>
<dbReference type="AlphaFoldDB" id="A0A1G1L321"/>
<evidence type="ECO:0000256" key="6">
    <source>
        <dbReference type="PIRSR" id="PIRSR004762-2"/>
    </source>
</evidence>
<evidence type="ECO:0000256" key="4">
    <source>
        <dbReference type="ARBA" id="ARBA00023014"/>
    </source>
</evidence>
<dbReference type="PIRSF" id="PIRSF004762">
    <property type="entry name" value="CHP00423"/>
    <property type="match status" value="1"/>
</dbReference>
<dbReference type="EMBL" id="MHFR01000004">
    <property type="protein sequence ID" value="OGW99528.1"/>
    <property type="molecule type" value="Genomic_DNA"/>
</dbReference>
<dbReference type="Gene3D" id="3.20.20.70">
    <property type="entry name" value="Aldolase class I"/>
    <property type="match status" value="1"/>
</dbReference>
<dbReference type="SUPFAM" id="SSF102114">
    <property type="entry name" value="Radical SAM enzymes"/>
    <property type="match status" value="1"/>
</dbReference>
<dbReference type="SFLD" id="SFLDF00348">
    <property type="entry name" value="FeFe_hydrogenase_maturase_(Hyd"/>
    <property type="match status" value="1"/>
</dbReference>
<keyword evidence="2" id="KW-0479">Metal-binding</keyword>
<dbReference type="GO" id="GO:0016740">
    <property type="term" value="F:transferase activity"/>
    <property type="evidence" value="ECO:0007669"/>
    <property type="project" value="TreeGrafter"/>
</dbReference>
<evidence type="ECO:0000256" key="3">
    <source>
        <dbReference type="ARBA" id="ARBA00023004"/>
    </source>
</evidence>
<dbReference type="InterPro" id="IPR006638">
    <property type="entry name" value="Elp3/MiaA/NifB-like_rSAM"/>
</dbReference>
<dbReference type="InterPro" id="IPR058240">
    <property type="entry name" value="rSAM_sf"/>
</dbReference>
<comment type="caution">
    <text evidence="8">The sequence shown here is derived from an EMBL/GenBank/DDBJ whole genome shotgun (WGS) entry which is preliminary data.</text>
</comment>
<gene>
    <name evidence="8" type="ORF">A3G33_07915</name>
</gene>
<evidence type="ECO:0000256" key="5">
    <source>
        <dbReference type="PIRSR" id="PIRSR004762-1"/>
    </source>
</evidence>